<name>W6U6Z9_ECHGR</name>
<keyword evidence="2" id="KW-1185">Reference proteome</keyword>
<gene>
    <name evidence="1" type="ORF">EGR_10997</name>
</gene>
<accession>W6U6Z9</accession>
<dbReference type="AlphaFoldDB" id="W6U6Z9"/>
<dbReference type="Proteomes" id="UP000019149">
    <property type="component" value="Unassembled WGS sequence"/>
</dbReference>
<evidence type="ECO:0000313" key="1">
    <source>
        <dbReference type="EMBL" id="EUB54142.1"/>
    </source>
</evidence>
<dbReference type="GeneID" id="36346712"/>
<dbReference type="KEGG" id="egl:EGR_10997"/>
<protein>
    <submittedName>
        <fullName evidence="1">Uncharacterized protein</fullName>
    </submittedName>
</protein>
<organism evidence="1 2">
    <name type="scientific">Echinococcus granulosus</name>
    <name type="common">Hydatid tapeworm</name>
    <dbReference type="NCBI Taxonomy" id="6210"/>
    <lineage>
        <taxon>Eukaryota</taxon>
        <taxon>Metazoa</taxon>
        <taxon>Spiralia</taxon>
        <taxon>Lophotrochozoa</taxon>
        <taxon>Platyhelminthes</taxon>
        <taxon>Cestoda</taxon>
        <taxon>Eucestoda</taxon>
        <taxon>Cyclophyllidea</taxon>
        <taxon>Taeniidae</taxon>
        <taxon>Echinococcus</taxon>
        <taxon>Echinococcus granulosus group</taxon>
    </lineage>
</organism>
<dbReference type="CTD" id="36346712"/>
<sequence length="154" mass="17263">MSLHSHLNTLLLSSFAEESFLSNYVAHSQLVDSNSTSTSLPKFQNCPLVELILVSHLRGLEKTVNLLLLNAFIASEYFPAPHHYQPSGDSRQCLQNETVFCLLEMASVYISRIKGLMINYLPVSVVDIKSFGHVTKGRRNMGCPSGVLEKWKYC</sequence>
<proteinExistence type="predicted"/>
<reference evidence="1 2" key="1">
    <citation type="journal article" date="2013" name="Nat. Genet.">
        <title>The genome of the hydatid tapeworm Echinococcus granulosus.</title>
        <authorList>
            <person name="Zheng H."/>
            <person name="Zhang W."/>
            <person name="Zhang L."/>
            <person name="Zhang Z."/>
            <person name="Li J."/>
            <person name="Lu G."/>
            <person name="Zhu Y."/>
            <person name="Wang Y."/>
            <person name="Huang Y."/>
            <person name="Liu J."/>
            <person name="Kang H."/>
            <person name="Chen J."/>
            <person name="Wang L."/>
            <person name="Chen A."/>
            <person name="Yu S."/>
            <person name="Gao Z."/>
            <person name="Jin L."/>
            <person name="Gu W."/>
            <person name="Wang Z."/>
            <person name="Zhao L."/>
            <person name="Shi B."/>
            <person name="Wen H."/>
            <person name="Lin R."/>
            <person name="Jones M.K."/>
            <person name="Brejova B."/>
            <person name="Vinar T."/>
            <person name="Zhao G."/>
            <person name="McManus D.P."/>
            <person name="Chen Z."/>
            <person name="Zhou Y."/>
            <person name="Wang S."/>
        </authorList>
    </citation>
    <scope>NUCLEOTIDE SEQUENCE [LARGE SCALE GENOMIC DNA]</scope>
</reference>
<comment type="caution">
    <text evidence="1">The sequence shown here is derived from an EMBL/GenBank/DDBJ whole genome shotgun (WGS) entry which is preliminary data.</text>
</comment>
<evidence type="ECO:0000313" key="2">
    <source>
        <dbReference type="Proteomes" id="UP000019149"/>
    </source>
</evidence>
<dbReference type="RefSeq" id="XP_024345338.1">
    <property type="nucleotide sequence ID" value="XM_024500246.1"/>
</dbReference>
<dbReference type="EMBL" id="APAU02000324">
    <property type="protein sequence ID" value="EUB54142.1"/>
    <property type="molecule type" value="Genomic_DNA"/>
</dbReference>